<keyword evidence="2" id="KW-1185">Reference proteome</keyword>
<evidence type="ECO:0008006" key="3">
    <source>
        <dbReference type="Google" id="ProtNLM"/>
    </source>
</evidence>
<dbReference type="HOGENOM" id="CLU_151808_1_0_0"/>
<sequence>MVTQNDVEIYLDDCGFPFEAVGEGIWRVESPDNKVENIIVSYEAPILFMRVKLMPVPTKKRETFYRRLLELNATEIPHGAFGIEQENVVVIDTLQVENLDRNELQASIDSLAFTVAQYYKELKTYIEN</sequence>
<dbReference type="STRING" id="1499967.U27_01663"/>
<dbReference type="InterPro" id="IPR054345">
    <property type="entry name" value="Tir-like"/>
</dbReference>
<dbReference type="eggNOG" id="ENOG50333QR">
    <property type="taxonomic scope" value="Bacteria"/>
</dbReference>
<dbReference type="SUPFAM" id="SSF69635">
    <property type="entry name" value="Type III secretory system chaperone-like"/>
    <property type="match status" value="1"/>
</dbReference>
<evidence type="ECO:0000313" key="1">
    <source>
        <dbReference type="EMBL" id="GAK54832.1"/>
    </source>
</evidence>
<proteinExistence type="predicted"/>
<organism evidence="1">
    <name type="scientific">Vecturithrix granuli</name>
    <dbReference type="NCBI Taxonomy" id="1499967"/>
    <lineage>
        <taxon>Bacteria</taxon>
        <taxon>Candidatus Moduliflexota</taxon>
        <taxon>Candidatus Vecturitrichia</taxon>
        <taxon>Candidatus Vecturitrichales</taxon>
        <taxon>Candidatus Vecturitrichaceae</taxon>
        <taxon>Candidatus Vecturithrix</taxon>
    </lineage>
</organism>
<reference evidence="1" key="1">
    <citation type="journal article" date="2015" name="PeerJ">
        <title>First genomic representation of candidate bacterial phylum KSB3 points to enhanced environmental sensing as a trigger of wastewater bulking.</title>
        <authorList>
            <person name="Sekiguchi Y."/>
            <person name="Ohashi A."/>
            <person name="Parks D.H."/>
            <person name="Yamauchi T."/>
            <person name="Tyson G.W."/>
            <person name="Hugenholtz P."/>
        </authorList>
    </citation>
    <scope>NUCLEOTIDE SEQUENCE [LARGE SCALE GENOMIC DNA]</scope>
</reference>
<dbReference type="EMBL" id="DF820463">
    <property type="protein sequence ID" value="GAK54832.1"/>
    <property type="molecule type" value="Genomic_DNA"/>
</dbReference>
<accession>A0A0S6W5D1</accession>
<dbReference type="Gene3D" id="3.30.1460.10">
    <property type="match status" value="1"/>
</dbReference>
<dbReference type="Proteomes" id="UP000030661">
    <property type="component" value="Unassembled WGS sequence"/>
</dbReference>
<dbReference type="AlphaFoldDB" id="A0A0S6W5D1"/>
<dbReference type="Pfam" id="PF22550">
    <property type="entry name" value="CesT_Tir_1"/>
    <property type="match status" value="1"/>
</dbReference>
<dbReference type="CDD" id="cd17036">
    <property type="entry name" value="T3SC_YbjN-like_1"/>
    <property type="match status" value="1"/>
</dbReference>
<name>A0A0S6W5D1_VECG1</name>
<protein>
    <recommendedName>
        <fullName evidence="3">YbjN domain-containing protein</fullName>
    </recommendedName>
</protein>
<gene>
    <name evidence="1" type="ORF">U27_01663</name>
</gene>
<evidence type="ECO:0000313" key="2">
    <source>
        <dbReference type="Proteomes" id="UP000030661"/>
    </source>
</evidence>